<proteinExistence type="inferred from homology"/>
<evidence type="ECO:0000256" key="4">
    <source>
        <dbReference type="ARBA" id="ARBA00022692"/>
    </source>
</evidence>
<keyword evidence="6" id="KW-1133">Transmembrane helix</keyword>
<dbReference type="PANTHER" id="PTHR45683">
    <property type="entry name" value="MITOCHONDRIAL NICOTINAMIDE ADENINE DINUCLEOTIDE TRANSPORTER 1-RELATED-RELATED"/>
    <property type="match status" value="1"/>
</dbReference>
<dbReference type="InterPro" id="IPR023395">
    <property type="entry name" value="MCP_dom_sf"/>
</dbReference>
<reference evidence="8" key="1">
    <citation type="journal article" date="2020" name="J. ISSAAS">
        <title>Complete genome sequence of Oryctes rhinoceros Nudivirus isolated from Coconut Rhinoceros Beetle in the Solomon Islands.</title>
        <authorList>
            <person name="Etebari K."/>
            <person name="Filipovic I."/>
            <person name="Rasic G."/>
            <person name="Devine G.J."/>
            <person name="Tsatsia H."/>
            <person name="Furlong M.J."/>
        </authorList>
    </citation>
    <scope>NUCLEOTIDE SEQUENCE</scope>
    <source>
        <strain evidence="8">Solomon Islands</strain>
    </source>
</reference>
<evidence type="ECO:0000256" key="1">
    <source>
        <dbReference type="ARBA" id="ARBA00004141"/>
    </source>
</evidence>
<dbReference type="InterPro" id="IPR044712">
    <property type="entry name" value="SLC25A32-like"/>
</dbReference>
<evidence type="ECO:0000256" key="2">
    <source>
        <dbReference type="ARBA" id="ARBA00006375"/>
    </source>
</evidence>
<dbReference type="InterPro" id="IPR018108">
    <property type="entry name" value="MCP_transmembrane"/>
</dbReference>
<dbReference type="GO" id="GO:0016020">
    <property type="term" value="C:membrane"/>
    <property type="evidence" value="ECO:0007669"/>
    <property type="project" value="UniProtKB-SubCell"/>
</dbReference>
<evidence type="ECO:0000256" key="3">
    <source>
        <dbReference type="ARBA" id="ARBA00022448"/>
    </source>
</evidence>
<evidence type="ECO:0000256" key="7">
    <source>
        <dbReference type="ARBA" id="ARBA00023136"/>
    </source>
</evidence>
<dbReference type="EMBL" id="MN623374">
    <property type="protein sequence ID" value="QHG11250.1"/>
    <property type="molecule type" value="Genomic_DNA"/>
</dbReference>
<dbReference type="Pfam" id="PF00153">
    <property type="entry name" value="Mito_carr"/>
    <property type="match status" value="3"/>
</dbReference>
<dbReference type="Gene3D" id="1.50.40.10">
    <property type="entry name" value="Mitochondrial carrier domain"/>
    <property type="match status" value="1"/>
</dbReference>
<sequence length="262" mass="29638">MSSSPIHIELFAGLTSSATSSLIFHPFDTIRINQINKKWPISTTVKYLLGDARPRTVFRSLYNAMPVNCLAYSATYGIYFSVNRHFKNENYFGCSHPYMLYATSSIPATLCSMSVTNPLWTIKSVQMSSCESAFRVMSKIYKTSGLCGFQKGLLFGYLNGMNGVITFTLYDICTDLFNAQTSVDYLVCSGLSKTCAYFITFPIFALRIKHQITQDTLTNVFLKQVSAPRTLYYGLSMTLVQMVPRTCVMIVLYEKFKNLYTH</sequence>
<evidence type="ECO:0000313" key="8">
    <source>
        <dbReference type="EMBL" id="QHG11250.1"/>
    </source>
</evidence>
<evidence type="ECO:0000256" key="5">
    <source>
        <dbReference type="ARBA" id="ARBA00022737"/>
    </source>
</evidence>
<protein>
    <submittedName>
        <fullName evidence="8">Mitochondrial carrier protein-like protein</fullName>
    </submittedName>
</protein>
<organism evidence="8">
    <name type="scientific">Oryctes rhinoceros nudivirus</name>
    <dbReference type="NCBI Taxonomy" id="92521"/>
    <lineage>
        <taxon>Viruses</taxon>
        <taxon>Viruses incertae sedis</taxon>
        <taxon>Naldaviricetes</taxon>
        <taxon>Lefavirales</taxon>
        <taxon>Nudiviridae</taxon>
        <taxon>Alphanudivirus</taxon>
        <taxon>Alphanudivirus oryrhinocerotis</taxon>
    </lineage>
</organism>
<keyword evidence="3" id="KW-0813">Transport</keyword>
<keyword evidence="4" id="KW-0812">Transmembrane</keyword>
<dbReference type="GO" id="GO:0055085">
    <property type="term" value="P:transmembrane transport"/>
    <property type="evidence" value="ECO:0007669"/>
    <property type="project" value="InterPro"/>
</dbReference>
<keyword evidence="7" id="KW-0472">Membrane</keyword>
<dbReference type="SUPFAM" id="SSF103506">
    <property type="entry name" value="Mitochondrial carrier"/>
    <property type="match status" value="1"/>
</dbReference>
<dbReference type="GO" id="GO:0006862">
    <property type="term" value="P:nucleotide transport"/>
    <property type="evidence" value="ECO:0007669"/>
    <property type="project" value="InterPro"/>
</dbReference>
<evidence type="ECO:0000256" key="6">
    <source>
        <dbReference type="ARBA" id="ARBA00022989"/>
    </source>
</evidence>
<dbReference type="PROSITE" id="PS50920">
    <property type="entry name" value="SOLCAR"/>
    <property type="match status" value="2"/>
</dbReference>
<name>A0A6B9QQS9_9VIRU</name>
<comment type="subcellular location">
    <subcellularLocation>
        <location evidence="1">Membrane</location>
        <topology evidence="1">Multi-pass membrane protein</topology>
    </subcellularLocation>
</comment>
<gene>
    <name evidence="8" type="primary">odv-e66</name>
    <name evidence="8" type="ORF">SI_OrNV_gp011</name>
</gene>
<accession>A0A6B9QQS9</accession>
<keyword evidence="5" id="KW-0677">Repeat</keyword>
<comment type="similarity">
    <text evidence="2">Belongs to the mitochondrial carrier (TC 2.A.29) family.</text>
</comment>